<proteinExistence type="predicted"/>
<sequence>MPHAPGFATRSCITITSEQGVLGVSVKTFYDQPESIAILKHLRTLVRTLRAYSTSSQSYQVVTTDFTVYTLLHNFRPPRTTFEYRYMQSFPRYFLINLIPHE</sequence>
<evidence type="ECO:0000313" key="2">
    <source>
        <dbReference type="Proteomes" id="UP001459105"/>
    </source>
</evidence>
<organism evidence="1 2">
    <name type="scientific">Microcystis phage Mvi-JY20</name>
    <dbReference type="NCBI Taxonomy" id="3128146"/>
    <lineage>
        <taxon>Viruses</taxon>
        <taxon>Duplodnaviria</taxon>
        <taxon>Heunggongvirae</taxon>
        <taxon>Uroviricota</taxon>
        <taxon>Caudoviricetes</taxon>
    </lineage>
</organism>
<protein>
    <submittedName>
        <fullName evidence="1">Uncharacterized protein</fullName>
    </submittedName>
</protein>
<accession>A0AAX4QG72</accession>
<reference evidence="1" key="1">
    <citation type="submission" date="2024-03" db="EMBL/GenBank/DDBJ databases">
        <authorList>
            <person name="Lin W."/>
            <person name="Li D."/>
            <person name="Tong Y."/>
        </authorList>
    </citation>
    <scope>NUCLEOTIDE SEQUENCE</scope>
</reference>
<dbReference type="EMBL" id="PP438412">
    <property type="protein sequence ID" value="XAI95502.1"/>
    <property type="molecule type" value="Genomic_DNA"/>
</dbReference>
<evidence type="ECO:0000313" key="1">
    <source>
        <dbReference type="EMBL" id="XAI95502.1"/>
    </source>
</evidence>
<dbReference type="Proteomes" id="UP001459105">
    <property type="component" value="Segment"/>
</dbReference>
<name>A0AAX4QG72_9CAUD</name>